<name>A0A8H5ATA5_9AGAR</name>
<dbReference type="SMART" id="SM00256">
    <property type="entry name" value="FBOX"/>
    <property type="match status" value="1"/>
</dbReference>
<feature type="domain" description="F-box" evidence="2">
    <location>
        <begin position="108"/>
        <end position="157"/>
    </location>
</feature>
<dbReference type="EMBL" id="JAACJJ010000057">
    <property type="protein sequence ID" value="KAF5310607.1"/>
    <property type="molecule type" value="Genomic_DNA"/>
</dbReference>
<dbReference type="InterPro" id="IPR036047">
    <property type="entry name" value="F-box-like_dom_sf"/>
</dbReference>
<keyword evidence="4" id="KW-1185">Reference proteome</keyword>
<dbReference type="OrthoDB" id="2322499at2759"/>
<evidence type="ECO:0000313" key="4">
    <source>
        <dbReference type="Proteomes" id="UP000567179"/>
    </source>
</evidence>
<dbReference type="SUPFAM" id="SSF81383">
    <property type="entry name" value="F-box domain"/>
    <property type="match status" value="1"/>
</dbReference>
<dbReference type="CDD" id="cd09917">
    <property type="entry name" value="F-box_SF"/>
    <property type="match status" value="1"/>
</dbReference>
<evidence type="ECO:0000256" key="1">
    <source>
        <dbReference type="SAM" id="MobiDB-lite"/>
    </source>
</evidence>
<evidence type="ECO:0000313" key="3">
    <source>
        <dbReference type="EMBL" id="KAF5310607.1"/>
    </source>
</evidence>
<organism evidence="3 4">
    <name type="scientific">Psilocybe cf. subviscida</name>
    <dbReference type="NCBI Taxonomy" id="2480587"/>
    <lineage>
        <taxon>Eukaryota</taxon>
        <taxon>Fungi</taxon>
        <taxon>Dikarya</taxon>
        <taxon>Basidiomycota</taxon>
        <taxon>Agaricomycotina</taxon>
        <taxon>Agaricomycetes</taxon>
        <taxon>Agaricomycetidae</taxon>
        <taxon>Agaricales</taxon>
        <taxon>Agaricineae</taxon>
        <taxon>Strophariaceae</taxon>
        <taxon>Psilocybe</taxon>
    </lineage>
</organism>
<protein>
    <recommendedName>
        <fullName evidence="2">F-box domain-containing protein</fullName>
    </recommendedName>
</protein>
<dbReference type="Proteomes" id="UP000567179">
    <property type="component" value="Unassembled WGS sequence"/>
</dbReference>
<dbReference type="PROSITE" id="PS50181">
    <property type="entry name" value="FBOX"/>
    <property type="match status" value="1"/>
</dbReference>
<dbReference type="InterPro" id="IPR001810">
    <property type="entry name" value="F-box_dom"/>
</dbReference>
<reference evidence="3 4" key="1">
    <citation type="journal article" date="2020" name="ISME J.">
        <title>Uncovering the hidden diversity of litter-decomposition mechanisms in mushroom-forming fungi.</title>
        <authorList>
            <person name="Floudas D."/>
            <person name="Bentzer J."/>
            <person name="Ahren D."/>
            <person name="Johansson T."/>
            <person name="Persson P."/>
            <person name="Tunlid A."/>
        </authorList>
    </citation>
    <scope>NUCLEOTIDE SEQUENCE [LARGE SCALE GENOMIC DNA]</scope>
    <source>
        <strain evidence="3 4">CBS 101986</strain>
    </source>
</reference>
<gene>
    <name evidence="3" type="ORF">D9619_007761</name>
</gene>
<dbReference type="AlphaFoldDB" id="A0A8H5ATA5"/>
<evidence type="ECO:0000259" key="2">
    <source>
        <dbReference type="PROSITE" id="PS50181"/>
    </source>
</evidence>
<dbReference type="Pfam" id="PF00646">
    <property type="entry name" value="F-box"/>
    <property type="match status" value="1"/>
</dbReference>
<feature type="region of interest" description="Disordered" evidence="1">
    <location>
        <begin position="70"/>
        <end position="101"/>
    </location>
</feature>
<comment type="caution">
    <text evidence="3">The sequence shown here is derived from an EMBL/GenBank/DDBJ whole genome shotgun (WGS) entry which is preliminary data.</text>
</comment>
<accession>A0A8H5ATA5</accession>
<sequence length="808" mass="91126">MPTTRSAKSAANAKIQKAFEESDADMDGENDDAYMSLEEDDVDFGKNGETTYSMPWACLFYVFKRESPARTRRKSTSRTAAPRKKAKTSGESPQKLSVAGKPSRRRSLSVLVTMPLDILFEVFGHLAPKDLISLSRTTKSLRSTLLDESAKSVWITSRSRKGAPDPPPDMSEAQWAALIFGHTCMGCKSTNTHAIDFLIRRRVCTSCKKRNLLVRHRVRKEFEGIDESILDYISPTDVGGWAHGHASGSQFYWKSDIENMLHTLAKHEADVRSRKKGAKQAFADFKARRIEIVQMTREGARTYKDWVSTAARERRRDIHEAQEKRKEEIIKRFTQLGYVEADISNYSFYDEFQKKGEITERVWARIRTQMEPDIMLAKQQRRESEDRAVRQSRRQILDGLFKAYKMTLSPAQWKYLPTTAILSGLQPFRDVIEADGSTVVTKADLEPYMQNIAETLTAAKDALKARLVDRAAASHRSAQVPDGALAEGGPELEPFQIFELATTAFKCGSCQKAVYGWDEITSHFCSAGDNGIQNLSSYYDRTAIYNLEYPYEFSFSPESAGAVRTVIKTSGLDPVSATVAEMDANDLRFTCVKCDDSPYSANSYLSHKKHRAYSWRGLADHINTHYHFERHDLSFAVLSPEITTAAKLQEDLATRGSSKWASTHCEAHLTKSVSFEQAKKHLQDVHHIALPRGGVDLIHLPRIRAEYEFKYITAHKNQTPTANTQSATQGVKGVFKWPVKCRHCQSLDNASTSSRLFNLEGVRSHIQAKHQVNVAVKDVDYLVVAKADIPQSWKNKFRPAPDDLLPPS</sequence>
<proteinExistence type="predicted"/>
<feature type="compositionally biased region" description="Basic residues" evidence="1">
    <location>
        <begin position="70"/>
        <end position="87"/>
    </location>
</feature>